<dbReference type="InterPro" id="IPR017972">
    <property type="entry name" value="Cyt_P450_CS"/>
</dbReference>
<dbReference type="GO" id="GO:0016705">
    <property type="term" value="F:oxidoreductase activity, acting on paired donors, with incorporation or reduction of molecular oxygen"/>
    <property type="evidence" value="ECO:0007669"/>
    <property type="project" value="InterPro"/>
</dbReference>
<dbReference type="PANTHER" id="PTHR47950">
    <property type="entry name" value="CYTOCHROME P450, FAMILY 76, SUBFAMILY C, POLYPEPTIDE 5-RELATED"/>
    <property type="match status" value="1"/>
</dbReference>
<dbReference type="Pfam" id="PF00067">
    <property type="entry name" value="p450"/>
    <property type="match status" value="1"/>
</dbReference>
<feature type="transmembrane region" description="Helical" evidence="4">
    <location>
        <begin position="6"/>
        <end position="25"/>
    </location>
</feature>
<dbReference type="InterPro" id="IPR001128">
    <property type="entry name" value="Cyt_P450"/>
</dbReference>
<accession>A0A9Q0TIT4</accession>
<dbReference type="GO" id="GO:0005506">
    <property type="term" value="F:iron ion binding"/>
    <property type="evidence" value="ECO:0007669"/>
    <property type="project" value="InterPro"/>
</dbReference>
<dbReference type="EMBL" id="JAPFFK010000015">
    <property type="protein sequence ID" value="KAJ6712420.1"/>
    <property type="molecule type" value="Genomic_DNA"/>
</dbReference>
<keyword evidence="3" id="KW-0503">Monooxygenase</keyword>
<dbReference type="InterPro" id="IPR036396">
    <property type="entry name" value="Cyt_P450_sf"/>
</dbReference>
<keyword evidence="2 3" id="KW-0349">Heme</keyword>
<comment type="similarity">
    <text evidence="1 3">Belongs to the cytochrome P450 family.</text>
</comment>
<dbReference type="InterPro" id="IPR002401">
    <property type="entry name" value="Cyt_P450_E_grp-I"/>
</dbReference>
<dbReference type="CDD" id="cd11073">
    <property type="entry name" value="CYP76-like"/>
    <property type="match status" value="1"/>
</dbReference>
<evidence type="ECO:0000256" key="4">
    <source>
        <dbReference type="SAM" id="Phobius"/>
    </source>
</evidence>
<dbReference type="PRINTS" id="PR00463">
    <property type="entry name" value="EP450I"/>
</dbReference>
<dbReference type="Proteomes" id="UP001151532">
    <property type="component" value="Chromosome 1"/>
</dbReference>
<dbReference type="OrthoDB" id="1877779at2759"/>
<keyword evidence="2 3" id="KW-0479">Metal-binding</keyword>
<evidence type="ECO:0000313" key="6">
    <source>
        <dbReference type="Proteomes" id="UP001151532"/>
    </source>
</evidence>
<dbReference type="Gene3D" id="1.10.630.10">
    <property type="entry name" value="Cytochrome P450"/>
    <property type="match status" value="1"/>
</dbReference>
<comment type="caution">
    <text evidence="5">The sequence shown here is derived from an EMBL/GenBank/DDBJ whole genome shotgun (WGS) entry which is preliminary data.</text>
</comment>
<dbReference type="GO" id="GO:0004497">
    <property type="term" value="F:monooxygenase activity"/>
    <property type="evidence" value="ECO:0007669"/>
    <property type="project" value="UniProtKB-KW"/>
</dbReference>
<keyword evidence="2 3" id="KW-0408">Iron</keyword>
<dbReference type="PRINTS" id="PR00385">
    <property type="entry name" value="P450"/>
</dbReference>
<sequence length="477" mass="53643">MAQTQAINLFSPVLLLLPLLLLILLKHFKHNSSPPLPPGPYPWPILGNILQLGNKPHISLTHFSKIYGPLFSLRLGTQLVVVGSSQAAAIAILKTHDRILSGRHVPHMAPSKSSELNKLSLGWVVECNEKWKYLRTVCKSELFSLKALESQARTRERKVKEMVGFINKMEGKVVKIREIATATVFNMLSNILVSRDLISLEHESEDGGMSSVLKDIARLASTPNISDFYPILGPLDLQGLRKKTMELHRRRRDFLDTLLLNGSSDDQINTLLMELLSAGTDTSSSTIEWTMAELIKNPRCLQKVQEEIAGVINMNRDTGFKESHLPQLPYLQACIKETLRLHPPGPFLLPHRAIDSCQVMNYTIPKNTQVLVNYWAIGRDPKSWEEPVVFNPERFLSSNLDFKGNDFEFIPFGSGRRICPGLPMAAKHVALIIAYLIIFFDWSLPCGKNPVDLDMSESYGLTLRKEQPLLLVPTSKK</sequence>
<keyword evidence="4" id="KW-1133">Transmembrane helix</keyword>
<gene>
    <name evidence="5" type="ORF">OIU79_008610</name>
</gene>
<proteinExistence type="inferred from homology"/>
<keyword evidence="4" id="KW-0812">Transmembrane</keyword>
<dbReference type="SUPFAM" id="SSF48264">
    <property type="entry name" value="Cytochrome P450"/>
    <property type="match status" value="1"/>
</dbReference>
<organism evidence="5 6">
    <name type="scientific">Salix purpurea</name>
    <name type="common">Purple osier willow</name>
    <dbReference type="NCBI Taxonomy" id="77065"/>
    <lineage>
        <taxon>Eukaryota</taxon>
        <taxon>Viridiplantae</taxon>
        <taxon>Streptophyta</taxon>
        <taxon>Embryophyta</taxon>
        <taxon>Tracheophyta</taxon>
        <taxon>Spermatophyta</taxon>
        <taxon>Magnoliopsida</taxon>
        <taxon>eudicotyledons</taxon>
        <taxon>Gunneridae</taxon>
        <taxon>Pentapetalae</taxon>
        <taxon>rosids</taxon>
        <taxon>fabids</taxon>
        <taxon>Malpighiales</taxon>
        <taxon>Salicaceae</taxon>
        <taxon>Saliceae</taxon>
        <taxon>Salix</taxon>
    </lineage>
</organism>
<comment type="cofactor">
    <cofactor evidence="2">
        <name>heme</name>
        <dbReference type="ChEBI" id="CHEBI:30413"/>
    </cofactor>
</comment>
<name>A0A9Q0TIT4_SALPP</name>
<dbReference type="PROSITE" id="PS00086">
    <property type="entry name" value="CYTOCHROME_P450"/>
    <property type="match status" value="1"/>
</dbReference>
<keyword evidence="6" id="KW-1185">Reference proteome</keyword>
<keyword evidence="4" id="KW-0472">Membrane</keyword>
<keyword evidence="3" id="KW-0560">Oxidoreductase</keyword>
<evidence type="ECO:0000256" key="3">
    <source>
        <dbReference type="RuleBase" id="RU000461"/>
    </source>
</evidence>
<feature type="binding site" description="axial binding residue" evidence="2">
    <location>
        <position position="419"/>
    </location>
    <ligand>
        <name>heme</name>
        <dbReference type="ChEBI" id="CHEBI:30413"/>
    </ligand>
    <ligandPart>
        <name>Fe</name>
        <dbReference type="ChEBI" id="CHEBI:18248"/>
    </ligandPart>
</feature>
<dbReference type="GO" id="GO:0020037">
    <property type="term" value="F:heme binding"/>
    <property type="evidence" value="ECO:0007669"/>
    <property type="project" value="InterPro"/>
</dbReference>
<reference evidence="5" key="2">
    <citation type="journal article" date="2023" name="Int. J. Mol. Sci.">
        <title>De Novo Assembly and Annotation of 11 Diverse Shrub Willow (Salix) Genomes Reveals Novel Gene Organization in Sex-Linked Regions.</title>
        <authorList>
            <person name="Hyden B."/>
            <person name="Feng K."/>
            <person name="Yates T.B."/>
            <person name="Jawdy S."/>
            <person name="Cereghino C."/>
            <person name="Smart L.B."/>
            <person name="Muchero W."/>
        </authorList>
    </citation>
    <scope>NUCLEOTIDE SEQUENCE</scope>
    <source>
        <tissue evidence="5">Shoot tip</tissue>
    </source>
</reference>
<dbReference type="AlphaFoldDB" id="A0A9Q0TIT4"/>
<evidence type="ECO:0000313" key="5">
    <source>
        <dbReference type="EMBL" id="KAJ6712420.1"/>
    </source>
</evidence>
<evidence type="ECO:0000256" key="1">
    <source>
        <dbReference type="ARBA" id="ARBA00010617"/>
    </source>
</evidence>
<protein>
    <submittedName>
        <fullName evidence="5">CYTOCHROME P450 FAMILY 76 SUBFAMILY C POLYPEPTIDE 5-RELATED</fullName>
    </submittedName>
</protein>
<dbReference type="FunFam" id="1.10.630.10:FF:000207">
    <property type="entry name" value="Putative cytochrome P450 superfamily protein"/>
    <property type="match status" value="1"/>
</dbReference>
<evidence type="ECO:0000256" key="2">
    <source>
        <dbReference type="PIRSR" id="PIRSR602401-1"/>
    </source>
</evidence>
<reference evidence="5" key="1">
    <citation type="submission" date="2022-11" db="EMBL/GenBank/DDBJ databases">
        <authorList>
            <person name="Hyden B.L."/>
            <person name="Feng K."/>
            <person name="Yates T."/>
            <person name="Jawdy S."/>
            <person name="Smart L.B."/>
            <person name="Muchero W."/>
        </authorList>
    </citation>
    <scope>NUCLEOTIDE SEQUENCE</scope>
    <source>
        <tissue evidence="5">Shoot tip</tissue>
    </source>
</reference>
<dbReference type="PANTHER" id="PTHR47950:SF6">
    <property type="entry name" value="CYTOCHROME P450"/>
    <property type="match status" value="1"/>
</dbReference>